<dbReference type="EMBL" id="PJNE01000001">
    <property type="protein sequence ID" value="PKW27331.1"/>
    <property type="molecule type" value="Genomic_DNA"/>
</dbReference>
<dbReference type="Proteomes" id="UP000233781">
    <property type="component" value="Unassembled WGS sequence"/>
</dbReference>
<organism evidence="1 2">
    <name type="scientific">Phycicoccus duodecadis</name>
    <dbReference type="NCBI Taxonomy" id="173053"/>
    <lineage>
        <taxon>Bacteria</taxon>
        <taxon>Bacillati</taxon>
        <taxon>Actinomycetota</taxon>
        <taxon>Actinomycetes</taxon>
        <taxon>Micrococcales</taxon>
        <taxon>Intrasporangiaceae</taxon>
        <taxon>Phycicoccus</taxon>
    </lineage>
</organism>
<keyword evidence="1" id="KW-0436">Ligase</keyword>
<dbReference type="Gene3D" id="3.90.1140.10">
    <property type="entry name" value="Cyclic phosphodiesterase"/>
    <property type="match status" value="1"/>
</dbReference>
<sequence>MHHVELLLDERGDAAVRDAWRRLDDAGLPSQARHRSASNRPHVTLTMSPGWPGAEGLAALAAALRTLPLPVLLGPPLVFGRRRFVLARSVVVTDELLALHRAVTALVRPPAADHLEPGRWTPHVTLGRRLDAAQVGAALAVLAGDDEGEPARTAGTTDPAEVALVAARHWDSEARLDEPLTPR</sequence>
<dbReference type="OrthoDB" id="3397424at2"/>
<dbReference type="AlphaFoldDB" id="A0A2N3YKE6"/>
<name>A0A2N3YKE6_9MICO</name>
<proteinExistence type="predicted"/>
<evidence type="ECO:0000313" key="2">
    <source>
        <dbReference type="Proteomes" id="UP000233781"/>
    </source>
</evidence>
<reference evidence="1 2" key="1">
    <citation type="submission" date="2017-12" db="EMBL/GenBank/DDBJ databases">
        <title>Sequencing the genomes of 1000 Actinobacteria strains.</title>
        <authorList>
            <person name="Klenk H.-P."/>
        </authorList>
    </citation>
    <scope>NUCLEOTIDE SEQUENCE [LARGE SCALE GENOMIC DNA]</scope>
    <source>
        <strain evidence="1 2">DSM 12806</strain>
    </source>
</reference>
<accession>A0A2N3YKE6</accession>
<protein>
    <submittedName>
        <fullName evidence="1">2'-5' RNA ligase superfamily protein</fullName>
    </submittedName>
</protein>
<dbReference type="SUPFAM" id="SSF55144">
    <property type="entry name" value="LigT-like"/>
    <property type="match status" value="1"/>
</dbReference>
<dbReference type="GO" id="GO:0016874">
    <property type="term" value="F:ligase activity"/>
    <property type="evidence" value="ECO:0007669"/>
    <property type="project" value="UniProtKB-KW"/>
</dbReference>
<evidence type="ECO:0000313" key="1">
    <source>
        <dbReference type="EMBL" id="PKW27331.1"/>
    </source>
</evidence>
<comment type="caution">
    <text evidence="1">The sequence shown here is derived from an EMBL/GenBank/DDBJ whole genome shotgun (WGS) entry which is preliminary data.</text>
</comment>
<dbReference type="RefSeq" id="WP_101395774.1">
    <property type="nucleotide sequence ID" value="NZ_PJNE01000001.1"/>
</dbReference>
<gene>
    <name evidence="1" type="ORF">ATL31_2171</name>
</gene>
<keyword evidence="2" id="KW-1185">Reference proteome</keyword>
<dbReference type="Pfam" id="PF13563">
    <property type="entry name" value="2_5_RNA_ligase2"/>
    <property type="match status" value="1"/>
</dbReference>
<dbReference type="InterPro" id="IPR009097">
    <property type="entry name" value="Cyclic_Pdiesterase"/>
</dbReference>